<dbReference type="RefSeq" id="WP_025604450.1">
    <property type="nucleotide sequence ID" value="NZ_CP021235.1"/>
</dbReference>
<dbReference type="NCBIfam" id="TIGR04131">
    <property type="entry name" value="Bac_Flav_CTERM"/>
    <property type="match status" value="1"/>
</dbReference>
<evidence type="ECO:0000313" key="3">
    <source>
        <dbReference type="EMBL" id="ARS34484.1"/>
    </source>
</evidence>
<proteinExistence type="predicted"/>
<accession>A0A1X9YNR5</accession>
<feature type="domain" description="PKD" evidence="2">
    <location>
        <begin position="137"/>
        <end position="177"/>
    </location>
</feature>
<keyword evidence="1" id="KW-0732">Signal</keyword>
<dbReference type="SMART" id="SM00089">
    <property type="entry name" value="PKD"/>
    <property type="match status" value="6"/>
</dbReference>
<dbReference type="EMBL" id="CP021235">
    <property type="protein sequence ID" value="ARS34484.1"/>
    <property type="molecule type" value="Genomic_DNA"/>
</dbReference>
<dbReference type="Proteomes" id="UP000266292">
    <property type="component" value="Chromosome"/>
</dbReference>
<dbReference type="InterPro" id="IPR013783">
    <property type="entry name" value="Ig-like_fold"/>
</dbReference>
<dbReference type="Pfam" id="PF13585">
    <property type="entry name" value="CHU_C"/>
    <property type="match status" value="1"/>
</dbReference>
<reference evidence="4" key="1">
    <citation type="submission" date="2017-05" db="EMBL/GenBank/DDBJ databases">
        <authorList>
            <person name="Ray J."/>
            <person name="Price M."/>
            <person name="Deutschbauer A."/>
        </authorList>
    </citation>
    <scope>NUCLEOTIDE SEQUENCE [LARGE SCALE GENOMIC DNA]</scope>
    <source>
        <strain evidence="4">DSM 19842</strain>
    </source>
</reference>
<feature type="signal peptide" evidence="1">
    <location>
        <begin position="1"/>
        <end position="24"/>
    </location>
</feature>
<dbReference type="CDD" id="cd00146">
    <property type="entry name" value="PKD"/>
    <property type="match status" value="2"/>
</dbReference>
<evidence type="ECO:0000313" key="4">
    <source>
        <dbReference type="Proteomes" id="UP000266292"/>
    </source>
</evidence>
<dbReference type="InterPro" id="IPR035986">
    <property type="entry name" value="PKD_dom_sf"/>
</dbReference>
<protein>
    <submittedName>
        <fullName evidence="3">T9SS C-terminal target domain-containing protein</fullName>
    </submittedName>
</protein>
<dbReference type="PROSITE" id="PS50093">
    <property type="entry name" value="PKD"/>
    <property type="match status" value="3"/>
</dbReference>
<dbReference type="KEGG" id="pact:CA264_02950"/>
<sequence length="1954" mass="205674">MRQFAKGFSCLLLLQLWSAFSSYASSQPCAPTVTTSGDLCSTGQVNLTASPAATYLWSTGATTQSIAVTKEGSYTVTTKQEDGCEGTSEEVTVTDGPDATVVDPISFFTSCSYAGNVATFELTIENASVTKETNTRYEINWGDGNTTTLGPEFETATHTYRSGGSFSLRVTAYDAHGCKGTHEERVFIGSNPSLGISSRGNTNDCAPATFIFDIDKEIVKNNSPQTVYTFQFDDGSAPMVFSHANLPATIEHTFTESSMSKPGRAFTLTATATNPCGTTPATVGGIKVSKGPIADFAIGKACLNTPIKLTDKTIEGFNANANAGTNAGSYIVDWEISPAQGWEYTSGTSKTKSPSVKFTQPGTYSIVMTATPTGLNTKCTSSTVNKVIVIEEPPVADFTLSGDDTCASAVFAANNTSTGPTANYTWRVSPAEGWEFTQGTKSTSRDAAFQFNKSGTYTISLTASNSCQTTLKETTITIKAKPQVKLPAPQVYCGPQTLAFTAENAAHAPTYDAQLGTISQYAWSVSGPGATTFENGTDAGSAYPSIHFTEAGTYTVSVVATNECGSSEAATQQVVINPLPELKVTSTEPALCIGGSTTLTVEGADTYTWAPATGLNTTKGAKVVANPTETTTYTLTGTNAATGCTNTTTFTVEVNPLPIVAVSASASEICVGQGVATLAATGADTYTWAPADGLSATEGASVEASPAATITYTVTGYNSATGCSSTTSVTVTVNPLPEVNAGPDLSVCDDPTPLQLKGSPAGGVWSGEQVSAEGSFIPNGKGNYVLTYTYTDAKGCSNSDQMTVVVTDVAQATVAEKEIERCLNDGSFVLGASPAGGKWSGSRHLTEDGTFTPAEVGTYTLTYTYYTGTCFTTDQTQVTVKPLPTAPVVTGVKDICYNTSTTLATKIQAGKVNWYTQPQGGTLIGTTAAGTSFETGQLKQTTTFFAEHVAENQCASPRTKVTVVVRPEIAAPVVAPVIICGAGKATLVAQGTAGTYNWYDKHGNILVTNGGKVYEPQVIESTVFYAEAVVGNCAGPRAEARVTVNPVLGNNTLDAAGPVCEGKPFTLTGSEPNGGGGPTTFTYQWASSTDGVTFTAVTGATANAYNLKAGLAKPTWFKRTVYSDGCELASDPIRVEVIPAITKNQLSPVPAICAGQVPGEIKGVLVGGTAPYTYTWYVSTDNTTFEEIKNSNTPNYQPEAPLDGNTWYKRVVKSGSCDESVSNILMVTVAPAISKNSIRGNQTVCEGDNATLTGEAPQGGNGPGTYTYYWESRVAGGEYREIPDSRGNSTKDWTANNLTQTTTFRRIVMSGTCNVSTSDPVTVTVNPKLLNLITGDQEVCQGGTPTLLSSLTPTSGGEAGKYAYTWEYKSEGDTDFMPAAGNNTRADGSYQPGPLSKTTLFRRKVTSGGCISYSPAVKVTVNSPIQNYNIKASQSIYAGTKPAKLTGLNTTPLAGGNGKYSYRWESRTNGQDFQPAQGANESAEYVFPTGLYTDTWYRRVVISGGCEAISNEVVITVIAEIANNVVKSDQTICTGSVPATLEGELPKGGEGNFNYRWESSTKGDKTGFVTAQGLDGAPNDAQSFQPGPVSQNTWFRRIVTSGAYTDISNPVLVTVKPELSNNVVLSSTQVVCYGEAPATLSGSEPEGGSGTPAFLWEFSGTRDGIYKPAPGQNNRKDYTPYPLTDNTWFRRVVTSASCGSLTSNAVEVRVTPLPEKPVAQGANICAGLSTTLTATGKGGRLEWFASAAGGNPVATENSFTTPVLQYTTTYYVQEVAQNCASERQAVTVTVTEPKLSAGPDVTVVKGRSAQLEASGGLTYTWSPAEGMNNPNISNPTVTPDKTTVYTVTATTEGGCTFSDEVVVRVLPFVDIPNTFTPNQDGINDTWEIENIDKYTNCKVQIFNQWGNMVFSSDGYQAPWDGSQNGKPLPMATYYYVIKLDTNEKPLTGSITIVK</sequence>
<dbReference type="Pfam" id="PF00801">
    <property type="entry name" value="PKD"/>
    <property type="match status" value="1"/>
</dbReference>
<name>A0A1X9YNR5_9BACT</name>
<feature type="chain" id="PRO_5010998659" evidence="1">
    <location>
        <begin position="25"/>
        <end position="1954"/>
    </location>
</feature>
<dbReference type="InterPro" id="IPR022409">
    <property type="entry name" value="PKD/Chitinase_dom"/>
</dbReference>
<organism evidence="3 4">
    <name type="scientific">Pontibacter actiniarum</name>
    <dbReference type="NCBI Taxonomy" id="323450"/>
    <lineage>
        <taxon>Bacteria</taxon>
        <taxon>Pseudomonadati</taxon>
        <taxon>Bacteroidota</taxon>
        <taxon>Cytophagia</taxon>
        <taxon>Cytophagales</taxon>
        <taxon>Hymenobacteraceae</taxon>
        <taxon>Pontibacter</taxon>
    </lineage>
</organism>
<evidence type="ECO:0000256" key="1">
    <source>
        <dbReference type="SAM" id="SignalP"/>
    </source>
</evidence>
<feature type="domain" description="PKD" evidence="2">
    <location>
        <begin position="521"/>
        <end position="576"/>
    </location>
</feature>
<gene>
    <name evidence="3" type="ORF">CA264_02950</name>
</gene>
<dbReference type="Pfam" id="PF19081">
    <property type="entry name" value="Ig_7"/>
    <property type="match status" value="3"/>
</dbReference>
<evidence type="ECO:0000259" key="2">
    <source>
        <dbReference type="PROSITE" id="PS50093"/>
    </source>
</evidence>
<dbReference type="SUPFAM" id="SSF49299">
    <property type="entry name" value="PKD domain"/>
    <property type="match status" value="3"/>
</dbReference>
<keyword evidence="4" id="KW-1185">Reference proteome</keyword>
<dbReference type="Gene3D" id="2.60.40.10">
    <property type="entry name" value="Immunoglobulins"/>
    <property type="match status" value="4"/>
</dbReference>
<feature type="domain" description="PKD" evidence="2">
    <location>
        <begin position="434"/>
        <end position="466"/>
    </location>
</feature>
<dbReference type="STRING" id="709015.GCA_000472485_00583"/>
<dbReference type="InterPro" id="IPR000601">
    <property type="entry name" value="PKD_dom"/>
</dbReference>
<dbReference type="OrthoDB" id="7794186at2"/>
<dbReference type="InterPro" id="IPR026341">
    <property type="entry name" value="T9SS_type_B"/>
</dbReference>
<dbReference type="InterPro" id="IPR044023">
    <property type="entry name" value="Ig_7"/>
</dbReference>